<name>J9DMV0_WUCBA</name>
<proteinExistence type="predicted"/>
<gene>
    <name evidence="1" type="ORF">WUBG_18275</name>
</gene>
<protein>
    <submittedName>
        <fullName evidence="1">Uncharacterized protein</fullName>
    </submittedName>
</protein>
<dbReference type="AlphaFoldDB" id="J9DMV0"/>
<accession>J9DMV0</accession>
<sequence>DIATVQQMISDLESDEKDTRRPISASNFLIVLLRKIIHEILIIFAKIISTYLAECSNRDRLLVIALEHLIHLMLFGDEICHIIIQ</sequence>
<feature type="non-terminal residue" evidence="1">
    <location>
        <position position="1"/>
    </location>
</feature>
<evidence type="ECO:0000313" key="1">
    <source>
        <dbReference type="EMBL" id="EJW70821.1"/>
    </source>
</evidence>
<comment type="caution">
    <text evidence="1">The sequence shown here is derived from an EMBL/GenBank/DDBJ whole genome shotgun (WGS) entry which is preliminary data.</text>
</comment>
<reference evidence="2" key="1">
    <citation type="submission" date="2012-08" db="EMBL/GenBank/DDBJ databases">
        <title>The Genome Sequence of Wuchereria bancrofti.</title>
        <authorList>
            <person name="Nutman T.B."/>
            <person name="Fink D.L."/>
            <person name="Russ C."/>
            <person name="Young S."/>
            <person name="Zeng Q."/>
            <person name="Koehrsen M."/>
            <person name="Alvarado L."/>
            <person name="Berlin A."/>
            <person name="Chapman S.B."/>
            <person name="Chen Z."/>
            <person name="Freedman E."/>
            <person name="Gellesch M."/>
            <person name="Goldberg J."/>
            <person name="Griggs A."/>
            <person name="Gujja S."/>
            <person name="Heilman E.R."/>
            <person name="Heiman D."/>
            <person name="Hepburn T."/>
            <person name="Howarth C."/>
            <person name="Jen D."/>
            <person name="Larson L."/>
            <person name="Lewis B."/>
            <person name="Mehta T."/>
            <person name="Park D."/>
            <person name="Pearson M."/>
            <person name="Roberts A."/>
            <person name="Saif S."/>
            <person name="Shea T."/>
            <person name="Shenoy N."/>
            <person name="Sisk P."/>
            <person name="Stolte C."/>
            <person name="Sykes S."/>
            <person name="Walk T."/>
            <person name="White J."/>
            <person name="Yandava C."/>
            <person name="Haas B."/>
            <person name="Henn M.R."/>
            <person name="Nusbaum C."/>
            <person name="Birren B."/>
        </authorList>
    </citation>
    <scope>NUCLEOTIDE SEQUENCE [LARGE SCALE GENOMIC DNA]</scope>
    <source>
        <strain evidence="2">NA</strain>
    </source>
</reference>
<dbReference type="EMBL" id="ADBV01020473">
    <property type="protein sequence ID" value="EJW70821.1"/>
    <property type="molecule type" value="Genomic_DNA"/>
</dbReference>
<feature type="non-terminal residue" evidence="1">
    <location>
        <position position="85"/>
    </location>
</feature>
<evidence type="ECO:0000313" key="2">
    <source>
        <dbReference type="Proteomes" id="UP000004810"/>
    </source>
</evidence>
<organism evidence="1 2">
    <name type="scientific">Wuchereria bancrofti</name>
    <dbReference type="NCBI Taxonomy" id="6293"/>
    <lineage>
        <taxon>Eukaryota</taxon>
        <taxon>Metazoa</taxon>
        <taxon>Ecdysozoa</taxon>
        <taxon>Nematoda</taxon>
        <taxon>Chromadorea</taxon>
        <taxon>Rhabditida</taxon>
        <taxon>Spirurina</taxon>
        <taxon>Spiruromorpha</taxon>
        <taxon>Filarioidea</taxon>
        <taxon>Onchocercidae</taxon>
        <taxon>Wuchereria</taxon>
    </lineage>
</organism>
<dbReference type="Proteomes" id="UP000004810">
    <property type="component" value="Unassembled WGS sequence"/>
</dbReference>